<gene>
    <name evidence="1" type="ORF">Tci_057853</name>
</gene>
<comment type="caution">
    <text evidence="1">The sequence shown here is derived from an EMBL/GenBank/DDBJ whole genome shotgun (WGS) entry which is preliminary data.</text>
</comment>
<name>A0A6L2NMM5_TANCI</name>
<reference evidence="1" key="1">
    <citation type="journal article" date="2019" name="Sci. Rep.">
        <title>Draft genome of Tanacetum cinerariifolium, the natural source of mosquito coil.</title>
        <authorList>
            <person name="Yamashiro T."/>
            <person name="Shiraishi A."/>
            <person name="Satake H."/>
            <person name="Nakayama K."/>
        </authorList>
    </citation>
    <scope>NUCLEOTIDE SEQUENCE</scope>
</reference>
<evidence type="ECO:0000313" key="1">
    <source>
        <dbReference type="EMBL" id="GEU85875.1"/>
    </source>
</evidence>
<dbReference type="AlphaFoldDB" id="A0A6L2NMM5"/>
<protein>
    <submittedName>
        <fullName evidence="1">Uncharacterized protein</fullName>
    </submittedName>
</protein>
<proteinExistence type="predicted"/>
<sequence length="177" mass="20121">MIYKDENDADIDCKMQVQGTISLTKHLGIVASIVLGDEMVFQVLKLSHRLKLEKLKGLNDLELRRAPIRVLAFPILKDVMMLEKLTTWMIAGIRDKSNNSSLACNDKQQPSSGEEIRYSKEEQLHILGYDQLRNNKGAISSKKLGARNCCCTLLAQPDWQPQQDEQSVIMPNCKKHR</sequence>
<organism evidence="1">
    <name type="scientific">Tanacetum cinerariifolium</name>
    <name type="common">Dalmatian daisy</name>
    <name type="synonym">Chrysanthemum cinerariifolium</name>
    <dbReference type="NCBI Taxonomy" id="118510"/>
    <lineage>
        <taxon>Eukaryota</taxon>
        <taxon>Viridiplantae</taxon>
        <taxon>Streptophyta</taxon>
        <taxon>Embryophyta</taxon>
        <taxon>Tracheophyta</taxon>
        <taxon>Spermatophyta</taxon>
        <taxon>Magnoliopsida</taxon>
        <taxon>eudicotyledons</taxon>
        <taxon>Gunneridae</taxon>
        <taxon>Pentapetalae</taxon>
        <taxon>asterids</taxon>
        <taxon>campanulids</taxon>
        <taxon>Asterales</taxon>
        <taxon>Asteraceae</taxon>
        <taxon>Asteroideae</taxon>
        <taxon>Anthemideae</taxon>
        <taxon>Anthemidinae</taxon>
        <taxon>Tanacetum</taxon>
    </lineage>
</organism>
<dbReference type="EMBL" id="BKCJ010009199">
    <property type="protein sequence ID" value="GEU85875.1"/>
    <property type="molecule type" value="Genomic_DNA"/>
</dbReference>
<accession>A0A6L2NMM5</accession>